<evidence type="ECO:0000256" key="10">
    <source>
        <dbReference type="SAM" id="Phobius"/>
    </source>
</evidence>
<dbReference type="RefSeq" id="WP_191040629.1">
    <property type="nucleotide sequence ID" value="NZ_JACXAA010000007.1"/>
</dbReference>
<gene>
    <name evidence="12" type="ORF">IC230_19010</name>
</gene>
<dbReference type="InterPro" id="IPR037682">
    <property type="entry name" value="TonB_C"/>
</dbReference>
<evidence type="ECO:0000256" key="8">
    <source>
        <dbReference type="ARBA" id="ARBA00022989"/>
    </source>
</evidence>
<evidence type="ECO:0000256" key="1">
    <source>
        <dbReference type="ARBA" id="ARBA00004383"/>
    </source>
</evidence>
<dbReference type="NCBIfam" id="TIGR01352">
    <property type="entry name" value="tonB_Cterm"/>
    <property type="match status" value="1"/>
</dbReference>
<dbReference type="SUPFAM" id="SSF74653">
    <property type="entry name" value="TolA/TonB C-terminal domain"/>
    <property type="match status" value="1"/>
</dbReference>
<evidence type="ECO:0000313" key="13">
    <source>
        <dbReference type="Proteomes" id="UP000653797"/>
    </source>
</evidence>
<keyword evidence="3" id="KW-0813">Transport</keyword>
<evidence type="ECO:0000259" key="11">
    <source>
        <dbReference type="PROSITE" id="PS52015"/>
    </source>
</evidence>
<accession>A0A927B3L7</accession>
<dbReference type="Gene3D" id="3.30.1150.10">
    <property type="match status" value="1"/>
</dbReference>
<evidence type="ECO:0000313" key="12">
    <source>
        <dbReference type="EMBL" id="MBD2755001.1"/>
    </source>
</evidence>
<keyword evidence="4" id="KW-1003">Cell membrane</keyword>
<keyword evidence="8 10" id="KW-1133">Transmembrane helix</keyword>
<dbReference type="Pfam" id="PF03544">
    <property type="entry name" value="TonB_C"/>
    <property type="match status" value="1"/>
</dbReference>
<keyword evidence="7" id="KW-0653">Protein transport</keyword>
<evidence type="ECO:0000256" key="2">
    <source>
        <dbReference type="ARBA" id="ARBA00006555"/>
    </source>
</evidence>
<proteinExistence type="inferred from homology"/>
<dbReference type="InterPro" id="IPR003538">
    <property type="entry name" value="TonB"/>
</dbReference>
<comment type="caution">
    <text evidence="12">The sequence shown here is derived from an EMBL/GenBank/DDBJ whole genome shotgun (WGS) entry which is preliminary data.</text>
</comment>
<evidence type="ECO:0000256" key="3">
    <source>
        <dbReference type="ARBA" id="ARBA00022448"/>
    </source>
</evidence>
<dbReference type="PROSITE" id="PS52015">
    <property type="entry name" value="TONB_CTD"/>
    <property type="match status" value="1"/>
</dbReference>
<name>A0A927B3L7_9BACT</name>
<dbReference type="PRINTS" id="PR01374">
    <property type="entry name" value="TONBPROTEIN"/>
</dbReference>
<dbReference type="InterPro" id="IPR051045">
    <property type="entry name" value="TonB-dependent_transducer"/>
</dbReference>
<dbReference type="EMBL" id="JACXAA010000007">
    <property type="protein sequence ID" value="MBD2755001.1"/>
    <property type="molecule type" value="Genomic_DNA"/>
</dbReference>
<keyword evidence="5" id="KW-0997">Cell inner membrane</keyword>
<comment type="subcellular location">
    <subcellularLocation>
        <location evidence="1">Cell inner membrane</location>
        <topology evidence="1">Single-pass membrane protein</topology>
        <orientation evidence="1">Periplasmic side</orientation>
    </subcellularLocation>
</comment>
<dbReference type="InterPro" id="IPR006260">
    <property type="entry name" value="TonB/TolA_C"/>
</dbReference>
<evidence type="ECO:0000256" key="4">
    <source>
        <dbReference type="ARBA" id="ARBA00022475"/>
    </source>
</evidence>
<protein>
    <submittedName>
        <fullName evidence="12">Energy transducer TonB</fullName>
    </submittedName>
</protein>
<dbReference type="GO" id="GO:0055085">
    <property type="term" value="P:transmembrane transport"/>
    <property type="evidence" value="ECO:0007669"/>
    <property type="project" value="InterPro"/>
</dbReference>
<evidence type="ECO:0000256" key="7">
    <source>
        <dbReference type="ARBA" id="ARBA00022927"/>
    </source>
</evidence>
<evidence type="ECO:0000256" key="6">
    <source>
        <dbReference type="ARBA" id="ARBA00022692"/>
    </source>
</evidence>
<dbReference type="GO" id="GO:0015031">
    <property type="term" value="P:protein transport"/>
    <property type="evidence" value="ECO:0007669"/>
    <property type="project" value="UniProtKB-KW"/>
</dbReference>
<feature type="transmembrane region" description="Helical" evidence="10">
    <location>
        <begin position="42"/>
        <end position="60"/>
    </location>
</feature>
<evidence type="ECO:0000256" key="5">
    <source>
        <dbReference type="ARBA" id="ARBA00022519"/>
    </source>
</evidence>
<keyword evidence="9 10" id="KW-0472">Membrane</keyword>
<dbReference type="PANTHER" id="PTHR33446">
    <property type="entry name" value="PROTEIN TONB-RELATED"/>
    <property type="match status" value="1"/>
</dbReference>
<organism evidence="12 13">
    <name type="scientific">Spirosoma validum</name>
    <dbReference type="NCBI Taxonomy" id="2771355"/>
    <lineage>
        <taxon>Bacteria</taxon>
        <taxon>Pseudomonadati</taxon>
        <taxon>Bacteroidota</taxon>
        <taxon>Cytophagia</taxon>
        <taxon>Cytophagales</taxon>
        <taxon>Cytophagaceae</taxon>
        <taxon>Spirosoma</taxon>
    </lineage>
</organism>
<evidence type="ECO:0000256" key="9">
    <source>
        <dbReference type="ARBA" id="ARBA00023136"/>
    </source>
</evidence>
<dbReference type="GO" id="GO:0098797">
    <property type="term" value="C:plasma membrane protein complex"/>
    <property type="evidence" value="ECO:0007669"/>
    <property type="project" value="TreeGrafter"/>
</dbReference>
<dbReference type="PANTHER" id="PTHR33446:SF2">
    <property type="entry name" value="PROTEIN TONB"/>
    <property type="match status" value="1"/>
</dbReference>
<reference evidence="12" key="1">
    <citation type="submission" date="2020-09" db="EMBL/GenBank/DDBJ databases">
        <authorList>
            <person name="Kim M.K."/>
        </authorList>
    </citation>
    <scope>NUCLEOTIDE SEQUENCE</scope>
    <source>
        <strain evidence="12">BT704</strain>
    </source>
</reference>
<dbReference type="AlphaFoldDB" id="A0A927B3L7"/>
<sequence length="275" mass="30147">MLRSTASTTVALSYDDIIFQTRNRAYGAFELRQQYRPTLTRALWLGIGLFLLGLASPTFYARMWPSDSADASQFMEEATLTKVDQPDEPPVPLPPVEQAPTVSTVRNPPLVVMPEVDVVEDHLPPTTDQLQQATSGAETAEGTGDLEAIIAPESSGPTIQEKALEIVAKPEEVFILVEQQPEFPGGMDALRTFLNNNLKYPRAATSAGISGRVFISFVVNTDGSLTDLQVLKGIGFGCDEEAIRVMQKMPHWRPGKQSGRAVRVKFNLPISFTLE</sequence>
<dbReference type="GO" id="GO:0031992">
    <property type="term" value="F:energy transducer activity"/>
    <property type="evidence" value="ECO:0007669"/>
    <property type="project" value="InterPro"/>
</dbReference>
<keyword evidence="13" id="KW-1185">Reference proteome</keyword>
<feature type="domain" description="TonB C-terminal" evidence="11">
    <location>
        <begin position="185"/>
        <end position="275"/>
    </location>
</feature>
<keyword evidence="6 10" id="KW-0812">Transmembrane</keyword>
<dbReference type="GO" id="GO:0030288">
    <property type="term" value="C:outer membrane-bounded periplasmic space"/>
    <property type="evidence" value="ECO:0007669"/>
    <property type="project" value="InterPro"/>
</dbReference>
<dbReference type="GO" id="GO:0015891">
    <property type="term" value="P:siderophore transport"/>
    <property type="evidence" value="ECO:0007669"/>
    <property type="project" value="InterPro"/>
</dbReference>
<comment type="similarity">
    <text evidence="2">Belongs to the TonB family.</text>
</comment>
<dbReference type="Proteomes" id="UP000653797">
    <property type="component" value="Unassembled WGS sequence"/>
</dbReference>